<evidence type="ECO:0000256" key="9">
    <source>
        <dbReference type="ARBA" id="ARBA00034808"/>
    </source>
</evidence>
<evidence type="ECO:0000256" key="10">
    <source>
        <dbReference type="ARBA" id="ARBA00048988"/>
    </source>
</evidence>
<evidence type="ECO:0000256" key="4">
    <source>
        <dbReference type="ARBA" id="ARBA00022806"/>
    </source>
</evidence>
<comment type="similarity">
    <text evidence="1">Belongs to the helicase family. UvrD subfamily.</text>
</comment>
<evidence type="ECO:0000256" key="7">
    <source>
        <dbReference type="ARBA" id="ARBA00023235"/>
    </source>
</evidence>
<dbReference type="OrthoDB" id="9765670at2"/>
<dbReference type="GO" id="GO:0016887">
    <property type="term" value="F:ATP hydrolysis activity"/>
    <property type="evidence" value="ECO:0007669"/>
    <property type="project" value="RHEA"/>
</dbReference>
<dbReference type="InterPro" id="IPR000212">
    <property type="entry name" value="DNA_helicase_UvrD/REP"/>
</dbReference>
<dbReference type="Gene3D" id="1.10.10.160">
    <property type="match status" value="1"/>
</dbReference>
<keyword evidence="2 11" id="KW-0547">Nucleotide-binding</keyword>
<keyword evidence="4 11" id="KW-0347">Helicase</keyword>
<dbReference type="SUPFAM" id="SSF52540">
    <property type="entry name" value="P-loop containing nucleoside triphosphate hydrolases"/>
    <property type="match status" value="1"/>
</dbReference>
<evidence type="ECO:0000256" key="11">
    <source>
        <dbReference type="PROSITE-ProRule" id="PRU00560"/>
    </source>
</evidence>
<dbReference type="GO" id="GO:0003677">
    <property type="term" value="F:DNA binding"/>
    <property type="evidence" value="ECO:0007669"/>
    <property type="project" value="UniProtKB-KW"/>
</dbReference>
<dbReference type="Gene3D" id="3.40.50.300">
    <property type="entry name" value="P-loop containing nucleotide triphosphate hydrolases"/>
    <property type="match status" value="3"/>
</dbReference>
<dbReference type="InterPro" id="IPR027417">
    <property type="entry name" value="P-loop_NTPase"/>
</dbReference>
<dbReference type="Pfam" id="PF00580">
    <property type="entry name" value="UvrD-helicase"/>
    <property type="match status" value="1"/>
</dbReference>
<dbReference type="GO" id="GO:0043138">
    <property type="term" value="F:3'-5' DNA helicase activity"/>
    <property type="evidence" value="ECO:0007669"/>
    <property type="project" value="UniProtKB-EC"/>
</dbReference>
<dbReference type="EMBL" id="MECQ01000001">
    <property type="protein sequence ID" value="ODV56330.1"/>
    <property type="molecule type" value="Genomic_DNA"/>
</dbReference>
<feature type="domain" description="UvrD-like helicase ATP-binding" evidence="12">
    <location>
        <begin position="8"/>
        <end position="285"/>
    </location>
</feature>
<dbReference type="PROSITE" id="PS51198">
    <property type="entry name" value="UVRD_HELICASE_ATP_BIND"/>
    <property type="match status" value="1"/>
</dbReference>
<comment type="caution">
    <text evidence="13">The sequence shown here is derived from an EMBL/GenBank/DDBJ whole genome shotgun (WGS) entry which is preliminary data.</text>
</comment>
<dbReference type="GO" id="GO:0005524">
    <property type="term" value="F:ATP binding"/>
    <property type="evidence" value="ECO:0007669"/>
    <property type="project" value="UniProtKB-UniRule"/>
</dbReference>
<proteinExistence type="inferred from homology"/>
<dbReference type="Gene3D" id="1.10.486.10">
    <property type="entry name" value="PCRA, domain 4"/>
    <property type="match status" value="1"/>
</dbReference>
<reference evidence="13 14" key="1">
    <citation type="submission" date="2016-09" db="EMBL/GenBank/DDBJ databases">
        <title>Draft genome sequence of the soil isolate, Lysinibacillus fusiformis M5, a potential hypoxanthine producer.</title>
        <authorList>
            <person name="Gallegos-Monterrosa R."/>
            <person name="Maroti G."/>
            <person name="Balint B."/>
            <person name="Kovacs A.T."/>
        </authorList>
    </citation>
    <scope>NUCLEOTIDE SEQUENCE [LARGE SCALE GENOMIC DNA]</scope>
    <source>
        <strain evidence="13 14">M5</strain>
    </source>
</reference>
<name>A0A1E4R788_9BACI</name>
<dbReference type="Proteomes" id="UP000094784">
    <property type="component" value="Unassembled WGS sequence"/>
</dbReference>
<evidence type="ECO:0000256" key="6">
    <source>
        <dbReference type="ARBA" id="ARBA00023125"/>
    </source>
</evidence>
<evidence type="ECO:0000256" key="5">
    <source>
        <dbReference type="ARBA" id="ARBA00022840"/>
    </source>
</evidence>
<comment type="catalytic activity">
    <reaction evidence="10">
        <text>ATP + H2O = ADP + phosphate + H(+)</text>
        <dbReference type="Rhea" id="RHEA:13065"/>
        <dbReference type="ChEBI" id="CHEBI:15377"/>
        <dbReference type="ChEBI" id="CHEBI:15378"/>
        <dbReference type="ChEBI" id="CHEBI:30616"/>
        <dbReference type="ChEBI" id="CHEBI:43474"/>
        <dbReference type="ChEBI" id="CHEBI:456216"/>
        <dbReference type="EC" id="5.6.2.4"/>
    </reaction>
</comment>
<dbReference type="Pfam" id="PF13361">
    <property type="entry name" value="UvrD_C"/>
    <property type="match status" value="2"/>
</dbReference>
<evidence type="ECO:0000259" key="12">
    <source>
        <dbReference type="PROSITE" id="PS51198"/>
    </source>
</evidence>
<dbReference type="GO" id="GO:0000725">
    <property type="term" value="P:recombinational repair"/>
    <property type="evidence" value="ECO:0007669"/>
    <property type="project" value="TreeGrafter"/>
</dbReference>
<dbReference type="PANTHER" id="PTHR11070:SF2">
    <property type="entry name" value="ATP-DEPENDENT DNA HELICASE SRS2"/>
    <property type="match status" value="1"/>
</dbReference>
<evidence type="ECO:0000256" key="1">
    <source>
        <dbReference type="ARBA" id="ARBA00009922"/>
    </source>
</evidence>
<keyword evidence="6" id="KW-0238">DNA-binding</keyword>
<keyword evidence="3 11" id="KW-0378">Hydrolase</keyword>
<evidence type="ECO:0000313" key="14">
    <source>
        <dbReference type="Proteomes" id="UP000094784"/>
    </source>
</evidence>
<dbReference type="InterPro" id="IPR013986">
    <property type="entry name" value="DExx_box_DNA_helicase_dom_sf"/>
</dbReference>
<dbReference type="PANTHER" id="PTHR11070">
    <property type="entry name" value="UVRD / RECB / PCRA DNA HELICASE FAMILY MEMBER"/>
    <property type="match status" value="1"/>
</dbReference>
<gene>
    <name evidence="13" type="ORF">BG258_10670</name>
</gene>
<feature type="binding site" evidence="11">
    <location>
        <begin position="29"/>
        <end position="36"/>
    </location>
    <ligand>
        <name>ATP</name>
        <dbReference type="ChEBI" id="CHEBI:30616"/>
    </ligand>
</feature>
<keyword evidence="5 11" id="KW-0067">ATP-binding</keyword>
<dbReference type="RefSeq" id="WP_069481326.1">
    <property type="nucleotide sequence ID" value="NZ_KV766182.1"/>
</dbReference>
<dbReference type="EC" id="5.6.2.4" evidence="9"/>
<evidence type="ECO:0000256" key="3">
    <source>
        <dbReference type="ARBA" id="ARBA00022801"/>
    </source>
</evidence>
<protein>
    <recommendedName>
        <fullName evidence="9">DNA 3'-5' helicase</fullName>
        <ecNumber evidence="9">5.6.2.4</ecNumber>
    </recommendedName>
</protein>
<evidence type="ECO:0000256" key="8">
    <source>
        <dbReference type="ARBA" id="ARBA00034617"/>
    </source>
</evidence>
<dbReference type="InterPro" id="IPR014017">
    <property type="entry name" value="DNA_helicase_UvrD-like_C"/>
</dbReference>
<accession>A0A1E4R788</accession>
<comment type="catalytic activity">
    <reaction evidence="8">
        <text>Couples ATP hydrolysis with the unwinding of duplex DNA by translocating in the 3'-5' direction.</text>
        <dbReference type="EC" id="5.6.2.4"/>
    </reaction>
</comment>
<dbReference type="AlphaFoldDB" id="A0A1E4R788"/>
<dbReference type="CDD" id="cd17932">
    <property type="entry name" value="DEXQc_UvrD"/>
    <property type="match status" value="1"/>
</dbReference>
<dbReference type="InterPro" id="IPR014016">
    <property type="entry name" value="UvrD-like_ATP-bd"/>
</dbReference>
<sequence length="607" mass="70982">MSIFSKKLKELDTLQYEAFISKQNTIVRAGPGSGKTTILTMKIADLLNNNIKEPRGLACITFTKDAAKEFSNRVKKLGVKPRENVYLGTLHAFCITQIILPFKLTSTKHISTDIANSSELKKIFTEIKDSFLKNYNIEQLPSNLNELDEYRNSCFVGISKLEIEVNGIWEEFISVYEKELITLNKTDYIFLVKQAIKVLTENQNIRNIIEAKFKWLLVDEYQDFNKLFHELVLVLKEKTDIKLFIVGDPNQSVYSFMGGSHEYFYEFYEDRSFKVINLQNNYRSTQDIVNASASFLNIDDIEFIAINKDKLKTKFQFITCETGWKDQVKYIAETIIPSCDTNKIPRDEICILASNNYRCKNIQSELLKYNIKGRINKDELFNNEIIQFIITIMKYLTKNDYSFNFIINTWFKMKTQSGLAVHDSLYNRERLFFYKVLEESRTYLNDINNWISKIIELLQLENIINGNENYTEITEVKKYFFEEEIITVNQKIEKLFPPNELVISTRHSSKGLEFDVIILLEMEDGKFPSTNVTDEYSKFIEEKRLFFVCITRAKKDVYLLKSASQWELAEEKWVKKDLISSVFFDEVLTICSDIGINYDVKTLNSDV</sequence>
<organism evidence="13 14">
    <name type="scientific">Lysinibacillus fusiformis</name>
    <dbReference type="NCBI Taxonomy" id="28031"/>
    <lineage>
        <taxon>Bacteria</taxon>
        <taxon>Bacillati</taxon>
        <taxon>Bacillota</taxon>
        <taxon>Bacilli</taxon>
        <taxon>Bacillales</taxon>
        <taxon>Bacillaceae</taxon>
        <taxon>Lysinibacillus</taxon>
    </lineage>
</organism>
<evidence type="ECO:0000256" key="2">
    <source>
        <dbReference type="ARBA" id="ARBA00022741"/>
    </source>
</evidence>
<keyword evidence="7" id="KW-0413">Isomerase</keyword>
<evidence type="ECO:0000313" key="13">
    <source>
        <dbReference type="EMBL" id="ODV56330.1"/>
    </source>
</evidence>